<feature type="compositionally biased region" description="Polar residues" evidence="1">
    <location>
        <begin position="283"/>
        <end position="292"/>
    </location>
</feature>
<feature type="transmembrane region" description="Helical" evidence="2">
    <location>
        <begin position="1310"/>
        <end position="1328"/>
    </location>
</feature>
<reference evidence="5" key="1">
    <citation type="submission" date="2015-09" db="EMBL/GenBank/DDBJ databases">
        <authorList>
            <consortium name="Pathogen Informatics"/>
        </authorList>
    </citation>
    <scope>NUCLEOTIDE SEQUENCE [LARGE SCALE GENOMIC DNA]</scope>
    <source>
        <strain evidence="5">Lake Konstanz</strain>
    </source>
</reference>
<feature type="compositionally biased region" description="Low complexity" evidence="1">
    <location>
        <begin position="293"/>
        <end position="306"/>
    </location>
</feature>
<evidence type="ECO:0000256" key="1">
    <source>
        <dbReference type="SAM" id="MobiDB-lite"/>
    </source>
</evidence>
<feature type="region of interest" description="Disordered" evidence="1">
    <location>
        <begin position="20"/>
        <end position="135"/>
    </location>
</feature>
<feature type="compositionally biased region" description="Polar residues" evidence="1">
    <location>
        <begin position="205"/>
        <end position="223"/>
    </location>
</feature>
<keyword evidence="2" id="KW-1133">Transmembrane helix</keyword>
<feature type="compositionally biased region" description="Acidic residues" evidence="1">
    <location>
        <begin position="1115"/>
        <end position="1125"/>
    </location>
</feature>
<feature type="region of interest" description="Disordered" evidence="1">
    <location>
        <begin position="391"/>
        <end position="697"/>
    </location>
</feature>
<feature type="compositionally biased region" description="Low complexity" evidence="1">
    <location>
        <begin position="391"/>
        <end position="424"/>
    </location>
</feature>
<protein>
    <submittedName>
        <fullName evidence="4">Membrane-associated protein, putative</fullName>
    </submittedName>
</protein>
<feature type="compositionally biased region" description="Low complexity" evidence="1">
    <location>
        <begin position="1410"/>
        <end position="1429"/>
    </location>
</feature>
<feature type="compositionally biased region" description="Basic residues" evidence="1">
    <location>
        <begin position="1489"/>
        <end position="1498"/>
    </location>
</feature>
<feature type="region of interest" description="Disordered" evidence="1">
    <location>
        <begin position="1483"/>
        <end position="1510"/>
    </location>
</feature>
<dbReference type="InterPro" id="IPR050252">
    <property type="entry name" value="Beta/Gamma-Crystallin"/>
</dbReference>
<feature type="compositionally biased region" description="Polar residues" evidence="1">
    <location>
        <begin position="545"/>
        <end position="560"/>
    </location>
</feature>
<dbReference type="Proteomes" id="UP000051952">
    <property type="component" value="Unassembled WGS sequence"/>
</dbReference>
<feature type="compositionally biased region" description="Low complexity" evidence="1">
    <location>
        <begin position="467"/>
        <end position="544"/>
    </location>
</feature>
<feature type="region of interest" description="Disordered" evidence="1">
    <location>
        <begin position="155"/>
        <end position="372"/>
    </location>
</feature>
<dbReference type="VEuPathDB" id="TriTrypDB:BSAL_41900"/>
<dbReference type="PANTHER" id="PTHR11818:SF42">
    <property type="entry name" value="VOLTAGE-GATED HYDROGEN CHANNEL 1"/>
    <property type="match status" value="1"/>
</dbReference>
<feature type="compositionally biased region" description="Polar residues" evidence="1">
    <location>
        <begin position="22"/>
        <end position="32"/>
    </location>
</feature>
<feature type="transmembrane region" description="Helical" evidence="2">
    <location>
        <begin position="1074"/>
        <end position="1099"/>
    </location>
</feature>
<accession>A0A0S4KIC0</accession>
<feature type="region of interest" description="Disordered" evidence="1">
    <location>
        <begin position="976"/>
        <end position="1018"/>
    </location>
</feature>
<feature type="transmembrane region" description="Helical" evidence="2">
    <location>
        <begin position="1340"/>
        <end position="1362"/>
    </location>
</feature>
<keyword evidence="5" id="KW-1185">Reference proteome</keyword>
<feature type="compositionally biased region" description="Polar residues" evidence="1">
    <location>
        <begin position="164"/>
        <end position="196"/>
    </location>
</feature>
<name>A0A0S4KIC0_BODSA</name>
<evidence type="ECO:0000256" key="3">
    <source>
        <dbReference type="SAM" id="SignalP"/>
    </source>
</evidence>
<organism evidence="4 5">
    <name type="scientific">Bodo saltans</name>
    <name type="common">Flagellated protozoan</name>
    <dbReference type="NCBI Taxonomy" id="75058"/>
    <lineage>
        <taxon>Eukaryota</taxon>
        <taxon>Discoba</taxon>
        <taxon>Euglenozoa</taxon>
        <taxon>Kinetoplastea</taxon>
        <taxon>Metakinetoplastina</taxon>
        <taxon>Eubodonida</taxon>
        <taxon>Bodonidae</taxon>
        <taxon>Bodo</taxon>
    </lineage>
</organism>
<feature type="region of interest" description="Disordered" evidence="1">
    <location>
        <begin position="1407"/>
        <end position="1450"/>
    </location>
</feature>
<keyword evidence="2" id="KW-0472">Membrane</keyword>
<dbReference type="EMBL" id="CYKH01000869">
    <property type="protein sequence ID" value="CUI14265.1"/>
    <property type="molecule type" value="Genomic_DNA"/>
</dbReference>
<feature type="transmembrane region" description="Helical" evidence="2">
    <location>
        <begin position="1249"/>
        <end position="1272"/>
    </location>
</feature>
<evidence type="ECO:0000313" key="5">
    <source>
        <dbReference type="Proteomes" id="UP000051952"/>
    </source>
</evidence>
<feature type="transmembrane region" description="Helical" evidence="2">
    <location>
        <begin position="944"/>
        <end position="965"/>
    </location>
</feature>
<feature type="compositionally biased region" description="Basic and acidic residues" evidence="1">
    <location>
        <begin position="988"/>
        <end position="1002"/>
    </location>
</feature>
<feature type="chain" id="PRO_5006623284" evidence="3">
    <location>
        <begin position="20"/>
        <end position="1780"/>
    </location>
</feature>
<keyword evidence="2" id="KW-0812">Transmembrane</keyword>
<dbReference type="PANTHER" id="PTHR11818">
    <property type="entry name" value="BETA/GAMMA CRYSTALLIN"/>
    <property type="match status" value="1"/>
</dbReference>
<feature type="region of interest" description="Disordered" evidence="1">
    <location>
        <begin position="1111"/>
        <end position="1209"/>
    </location>
</feature>
<feature type="transmembrane region" description="Helical" evidence="2">
    <location>
        <begin position="1278"/>
        <end position="1298"/>
    </location>
</feature>
<keyword evidence="3" id="KW-0732">Signal</keyword>
<feature type="compositionally biased region" description="Low complexity" evidence="1">
    <location>
        <begin position="33"/>
        <end position="66"/>
    </location>
</feature>
<evidence type="ECO:0000256" key="2">
    <source>
        <dbReference type="SAM" id="Phobius"/>
    </source>
</evidence>
<proteinExistence type="predicted"/>
<feature type="compositionally biased region" description="Low complexity" evidence="1">
    <location>
        <begin position="224"/>
        <end position="282"/>
    </location>
</feature>
<feature type="compositionally biased region" description="Low complexity" evidence="1">
    <location>
        <begin position="435"/>
        <end position="459"/>
    </location>
</feature>
<sequence>MRFLILLFALTTLVPSVVPRTASHTPSQSETFSHSGSLSNSSSRTPSLSNASQTVSRHSLSLSTTRSRSKESGTQSKSLSGLKASHTQPSPSLTPSPTNTTTRALTLSSSRNATLSTSRSHGHHRGTPSISISQNSASVSASSVASPSKSVSVSVDSVTMSPSQQPSNTRSLTVSDSSTDSRTESLSASRQTLSRSPSKEESPTDSDTATVSSSETLSASITESSTRGSLSASNSTSSTLTISMSNSRSGPTASKSLTQESSLSTSLSTTASGSITASPSPSQGVTVTFATHSPSQSVTPTTTRTITPPPTPSKTSTATASASSTASYSSTHASPTSSGSEEPTETATPRLTVSPPLRHQHPLSSCRRLERSQQVRQIRRLLLCLLGQMTTTNSTTPSMTLSPDVSLSRSPTVSASPSTSLSPSQEQRSRSTTFTDSPTDLASSSPSLSSTPSLTDSPTIGSPTSELSASPTFSASPSPSSSPTLTPSNERTSSVSVSRETSQSESFSASQTPSATPSPTFSPSLSQTLEMSQTVTTTQSFTETNLWSSTVTLSDSGTVTDTDERSLTLTQTEDASASYSLSTSYTLSSEISSSPASGSTSGSSTETPSKSRSSELTATPTSTFSTDASDSTSDSLSASPTLTASPEPSQSASLTISSSSSASDTDPPSETKSVTRSRSLTPDPSASMSSTDTVTRTMTLTNPSVTMTFSKNLCDDVYFENASDVFYSVEASAAVPLTTLVENPNGNESSVYYQLGRVEFGQLTSGITFTLRLASPLRNMYGVTSSAWSPTPSVSNCKMSNFTIIDIYTIAFSLSYISNEAIGVGTTYVCNVVFQNTAFACPQLLGSVGNRSLLNVSAALQITGGDSGQSFWESLAQTLGTIAGILSGGAALLHQSRASSINSFADCLYSLVDPLSIGDHPLGFGFGPAVGFYLRGAVVGNACFFFIVVTAHSLVVCALTLRSYYVEYYDPMKPPPSVTGVSSSHGKTRGDLHSAMDGKEDANDPSTTENAKKEGRKSRIKLSRAQFPLRHELLYQASVARFPSASVAGAVLTYDGTCTASLGLIMHNVTDYDQALGVLGLIFVTSFVIVQFMLTKTYFRCGSKKLSRKYKDIDTPTEEDSDDDSGFYGTTSGIQRGGGAGSLRIGPGATSSPRKPKTMVGTTSTALSPPLVEVIATDENPDPPPQHKVKPFSSHKKGKEEDIDHPEAPPNARKRFTFWLFSPRMKWLRLDRYPYYKGMFMSLFEEYTIAYFGCAELIVSLVIGTASGVMISERSICNALAGLALTCLFIFILGMIYFNPFINRMDLFHSLAANSFAFLGAILLFIYSRQLQPDESLATAAANLATMVSVLNVIKFLTDIFAKGKQIREFMGIEGRQRFRESKKKHLNVIKRTMTMAARGQKSTAANLFSGASSDGGSADAASQHSGSSRTSSPTHNHRGTTKKGAAARRGLDALSSDEGSFTDGQRYNFDLNSSWAQSSLPPAAMHSVRPKRQHRSGSHGSLGRSTQLSSPISVSARQWALDELGIDTTTAIALPLKDGAAAVAFSQLSDDEDVGATYTAAAASAGRIAAGATRYAPPPVAPPASLEDLQLRIHSLQDEAPPPAATLQHSSGTTKSHFLTLGKHRARAGSGGTPSASMGLMFGNNSSFDAHPAVPPQRSSSTFVPQVTGVDIEHVLAVETDVKKDSIWFGGIMSGDASAPLLSSPAAVGAKAQDRANDDPFEEVAVVGDETRRRQQSYEQQLPRGRSLSTYLLRPTTNNVAPPGTFAAGKEFDDIFDVL</sequence>
<evidence type="ECO:0000313" key="4">
    <source>
        <dbReference type="EMBL" id="CUI14265.1"/>
    </source>
</evidence>
<dbReference type="VEuPathDB" id="TriTrypDB:BSAL_94440"/>
<feature type="signal peptide" evidence="3">
    <location>
        <begin position="1"/>
        <end position="19"/>
    </location>
</feature>
<feature type="compositionally biased region" description="Basic and acidic residues" evidence="1">
    <location>
        <begin position="1198"/>
        <end position="1207"/>
    </location>
</feature>
<gene>
    <name evidence="4" type="ORF">BSAL_81250</name>
</gene>
<feature type="compositionally biased region" description="Low complexity" evidence="1">
    <location>
        <begin position="313"/>
        <end position="349"/>
    </location>
</feature>
<feature type="compositionally biased region" description="Low complexity" evidence="1">
    <location>
        <begin position="575"/>
        <end position="668"/>
    </location>
</feature>
<feature type="compositionally biased region" description="Polar residues" evidence="1">
    <location>
        <begin position="670"/>
        <end position="697"/>
    </location>
</feature>
<feature type="compositionally biased region" description="Basic residues" evidence="1">
    <location>
        <begin position="1187"/>
        <end position="1197"/>
    </location>
</feature>
<feature type="compositionally biased region" description="Low complexity" evidence="1">
    <location>
        <begin position="85"/>
        <end position="110"/>
    </location>
</feature>
<dbReference type="OMA" id="EEYTIAY"/>